<gene>
    <name evidence="1" type="ORF">NM208_g7191</name>
</gene>
<protein>
    <submittedName>
        <fullName evidence="1">Uncharacterized protein</fullName>
    </submittedName>
</protein>
<name>A0ACC1SA40_9HYPO</name>
<dbReference type="Proteomes" id="UP001148629">
    <property type="component" value="Unassembled WGS sequence"/>
</dbReference>
<reference evidence="1" key="1">
    <citation type="submission" date="2022-08" db="EMBL/GenBank/DDBJ databases">
        <title>Genome Sequence of Fusarium decemcellulare.</title>
        <authorList>
            <person name="Buettner E."/>
        </authorList>
    </citation>
    <scope>NUCLEOTIDE SEQUENCE</scope>
    <source>
        <strain evidence="1">Babe19</strain>
    </source>
</reference>
<evidence type="ECO:0000313" key="1">
    <source>
        <dbReference type="EMBL" id="KAJ3535297.1"/>
    </source>
</evidence>
<sequence length="709" mass="79624">MRILPFSLVAALGPLVGASRGPFLESTGDGSWVIGNDLWNVTQGPVYAKNLFWEGVPGEDLVGSASGHYVGYDGENNFLFTKATVAAKGTHFIDVSFESAAGDLHWVIFDDLSGAYQYFVNRALPDISILRTLWRLSPEYFTHGRTHLKDEPLPDFGLYKTATNVQDETWELADGSYITKYDWSNAVRDRDFYGVYGSKVGSWWIHPSTEYYNSDHLSQTLTVHRESKTGDAVQLNVVQDTSHFRVGLKTPQPVGKVWGPWLWYLNNGSVHDVASKRQEELRHFPYNWFNNKAYKTRGGLQGTLRLSDGRPAANAAVYLGDSDTTIRPSVQGSNYYYTTYTNDKGRFSFDDVRTGSYGLYAWSNGGKLADVYTNFTKSDVTVTKDKTFNLAQLDWKVKDKKNRIWQVGAFDKTARGFKNGGVPYQHGVTEESPANLTFTVGESKDSDWYYASSAIGTWTIEFNLSKKDIAANKAALLSVSLAGYSQSAALDIDVNGKVYDSLSKDTLTSDPALYRSGKISGEWRFSQYQIEPEVLKEGLNTVGFTITRYTKWRGFLWDSIILEWAMVYTIKVRVYQTNTNAFFHIVEKGCWHYANGATWTEQDGILTLTMGDSGTSGMLRFKTEQNKEAFFIALGVHNYKPWVDIVTGLGDDITCVKALPEYYGNASDRTRSRESQRTSQSILNIDRRTISTEYKVSSGNNLELNIIIG</sequence>
<organism evidence="1 2">
    <name type="scientific">Fusarium decemcellulare</name>
    <dbReference type="NCBI Taxonomy" id="57161"/>
    <lineage>
        <taxon>Eukaryota</taxon>
        <taxon>Fungi</taxon>
        <taxon>Dikarya</taxon>
        <taxon>Ascomycota</taxon>
        <taxon>Pezizomycotina</taxon>
        <taxon>Sordariomycetes</taxon>
        <taxon>Hypocreomycetidae</taxon>
        <taxon>Hypocreales</taxon>
        <taxon>Nectriaceae</taxon>
        <taxon>Fusarium</taxon>
        <taxon>Fusarium decemcellulare species complex</taxon>
    </lineage>
</organism>
<comment type="caution">
    <text evidence="1">The sequence shown here is derived from an EMBL/GenBank/DDBJ whole genome shotgun (WGS) entry which is preliminary data.</text>
</comment>
<dbReference type="EMBL" id="JANRMS010000721">
    <property type="protein sequence ID" value="KAJ3535297.1"/>
    <property type="molecule type" value="Genomic_DNA"/>
</dbReference>
<accession>A0ACC1SA40</accession>
<evidence type="ECO:0000313" key="2">
    <source>
        <dbReference type="Proteomes" id="UP001148629"/>
    </source>
</evidence>
<keyword evidence="2" id="KW-1185">Reference proteome</keyword>
<proteinExistence type="predicted"/>